<comment type="caution">
    <text evidence="6">The sequence shown here is derived from an EMBL/GenBank/DDBJ whole genome shotgun (WGS) entry which is preliminary data.</text>
</comment>
<evidence type="ECO:0000259" key="5">
    <source>
        <dbReference type="PROSITE" id="PS51747"/>
    </source>
</evidence>
<dbReference type="PROSITE" id="PS00903">
    <property type="entry name" value="CYT_DCMP_DEAMINASES_1"/>
    <property type="match status" value="1"/>
</dbReference>
<dbReference type="PANTHER" id="PTHR11644:SF2">
    <property type="entry name" value="CYTIDINE DEAMINASE"/>
    <property type="match status" value="1"/>
</dbReference>
<dbReference type="Proteomes" id="UP000095256">
    <property type="component" value="Unassembled WGS sequence"/>
</dbReference>
<dbReference type="GO" id="GO:0005829">
    <property type="term" value="C:cytosol"/>
    <property type="evidence" value="ECO:0007669"/>
    <property type="project" value="TreeGrafter"/>
</dbReference>
<evidence type="ECO:0000256" key="3">
    <source>
        <dbReference type="ARBA" id="ARBA00022801"/>
    </source>
</evidence>
<dbReference type="EMBL" id="MIEK01000057">
    <property type="protein sequence ID" value="OEH81155.1"/>
    <property type="molecule type" value="Genomic_DNA"/>
</dbReference>
<gene>
    <name evidence="6" type="ORF">BCR26_17365</name>
</gene>
<evidence type="ECO:0000256" key="1">
    <source>
        <dbReference type="ARBA" id="ARBA00006576"/>
    </source>
</evidence>
<dbReference type="Gene3D" id="3.40.140.10">
    <property type="entry name" value="Cytidine Deaminase, domain 2"/>
    <property type="match status" value="1"/>
</dbReference>
<dbReference type="SUPFAM" id="SSF53927">
    <property type="entry name" value="Cytidine deaminase-like"/>
    <property type="match status" value="1"/>
</dbReference>
<evidence type="ECO:0000256" key="2">
    <source>
        <dbReference type="ARBA" id="ARBA00022723"/>
    </source>
</evidence>
<dbReference type="OrthoDB" id="9799092at2"/>
<dbReference type="PROSITE" id="PS51747">
    <property type="entry name" value="CYT_DCMP_DEAMINASES_2"/>
    <property type="match status" value="1"/>
</dbReference>
<reference evidence="6 7" key="1">
    <citation type="submission" date="2016-09" db="EMBL/GenBank/DDBJ databases">
        <authorList>
            <person name="Capua I."/>
            <person name="De Benedictis P."/>
            <person name="Joannis T."/>
            <person name="Lombin L.H."/>
            <person name="Cattoli G."/>
        </authorList>
    </citation>
    <scope>NUCLEOTIDE SEQUENCE [LARGE SCALE GENOMIC DNA]</scope>
    <source>
        <strain evidence="6 7">LMG 25899</strain>
    </source>
</reference>
<dbReference type="GO" id="GO:0072527">
    <property type="term" value="P:pyrimidine-containing compound metabolic process"/>
    <property type="evidence" value="ECO:0007669"/>
    <property type="project" value="UniProtKB-ARBA"/>
</dbReference>
<keyword evidence="3" id="KW-0378">Hydrolase</keyword>
<dbReference type="GO" id="GO:0004126">
    <property type="term" value="F:cytidine deaminase activity"/>
    <property type="evidence" value="ECO:0007669"/>
    <property type="project" value="TreeGrafter"/>
</dbReference>
<dbReference type="STRING" id="762845.BCR26_17365"/>
<dbReference type="CDD" id="cd01283">
    <property type="entry name" value="cytidine_deaminase"/>
    <property type="match status" value="1"/>
</dbReference>
<dbReference type="GO" id="GO:0008270">
    <property type="term" value="F:zinc ion binding"/>
    <property type="evidence" value="ECO:0007669"/>
    <property type="project" value="InterPro"/>
</dbReference>
<organism evidence="6 7">
    <name type="scientific">Enterococcus rivorum</name>
    <dbReference type="NCBI Taxonomy" id="762845"/>
    <lineage>
        <taxon>Bacteria</taxon>
        <taxon>Bacillati</taxon>
        <taxon>Bacillota</taxon>
        <taxon>Bacilli</taxon>
        <taxon>Lactobacillales</taxon>
        <taxon>Enterococcaceae</taxon>
        <taxon>Enterococcus</taxon>
    </lineage>
</organism>
<comment type="similarity">
    <text evidence="1">Belongs to the cytidine and deoxycytidylate deaminase family.</text>
</comment>
<accession>A0A1E5KTD9</accession>
<dbReference type="InterPro" id="IPR016192">
    <property type="entry name" value="APOBEC/CMP_deaminase_Zn-bd"/>
</dbReference>
<evidence type="ECO:0000256" key="4">
    <source>
        <dbReference type="ARBA" id="ARBA00022833"/>
    </source>
</evidence>
<feature type="domain" description="CMP/dCMP-type deaminase" evidence="5">
    <location>
        <begin position="6"/>
        <end position="131"/>
    </location>
</feature>
<evidence type="ECO:0000313" key="7">
    <source>
        <dbReference type="Proteomes" id="UP000095256"/>
    </source>
</evidence>
<dbReference type="PANTHER" id="PTHR11644">
    <property type="entry name" value="CYTIDINE DEAMINASE"/>
    <property type="match status" value="1"/>
</dbReference>
<keyword evidence="7" id="KW-1185">Reference proteome</keyword>
<dbReference type="GO" id="GO:0055086">
    <property type="term" value="P:nucleobase-containing small molecule metabolic process"/>
    <property type="evidence" value="ECO:0007669"/>
    <property type="project" value="UniProtKB-ARBA"/>
</dbReference>
<proteinExistence type="inferred from homology"/>
<dbReference type="AlphaFoldDB" id="A0A1E5KTD9"/>
<sequence length="132" mass="14521">MEKLTVTEKALIDSATEIIKLNFDRKNLNHTVGAAVRYTNGNVYSGVNVSSIHEACAEVIAIGNAISCGERDFECIVAIGRDNSDKVYSPCGNCRQFILEYAPNCHVIVETEAGIKKSRITSLVPYAYHRPE</sequence>
<dbReference type="GO" id="GO:0042802">
    <property type="term" value="F:identical protein binding"/>
    <property type="evidence" value="ECO:0007669"/>
    <property type="project" value="UniProtKB-ARBA"/>
</dbReference>
<evidence type="ECO:0000313" key="6">
    <source>
        <dbReference type="EMBL" id="OEH81155.1"/>
    </source>
</evidence>
<protein>
    <submittedName>
        <fullName evidence="6">Cytidine deaminase</fullName>
    </submittedName>
</protein>
<dbReference type="Pfam" id="PF00383">
    <property type="entry name" value="dCMP_cyt_deam_1"/>
    <property type="match status" value="1"/>
</dbReference>
<dbReference type="InterPro" id="IPR050202">
    <property type="entry name" value="Cyt/Deoxycyt_deaminase"/>
</dbReference>
<name>A0A1E5KTD9_9ENTE</name>
<dbReference type="InterPro" id="IPR016193">
    <property type="entry name" value="Cytidine_deaminase-like"/>
</dbReference>
<dbReference type="InterPro" id="IPR002125">
    <property type="entry name" value="CMP_dCMP_dom"/>
</dbReference>
<keyword evidence="2" id="KW-0479">Metal-binding</keyword>
<keyword evidence="4" id="KW-0862">Zinc</keyword>